<comment type="caution">
    <text evidence="16">The sequence shown here is derived from an EMBL/GenBank/DDBJ whole genome shotgun (WGS) entry which is preliminary data.</text>
</comment>
<dbReference type="InterPro" id="IPR012338">
    <property type="entry name" value="Beta-lactam/transpept-like"/>
</dbReference>
<dbReference type="Proteomes" id="UP000838100">
    <property type="component" value="Unassembled WGS sequence"/>
</dbReference>
<comment type="function">
    <text evidence="1">Removes C-terminal D-alanyl residues from sugar-peptide cell wall precursors.</text>
</comment>
<keyword evidence="7 14" id="KW-0732">Signal</keyword>
<comment type="pathway">
    <text evidence="2">Cell wall biogenesis; peptidoglycan biosynthesis.</text>
</comment>
<dbReference type="InterPro" id="IPR001967">
    <property type="entry name" value="Peptidase_S11_N"/>
</dbReference>
<dbReference type="InterPro" id="IPR037167">
    <property type="entry name" value="Peptidase_S11_C_sf"/>
</dbReference>
<keyword evidence="9" id="KW-0133">Cell shape</keyword>
<evidence type="ECO:0000256" key="11">
    <source>
        <dbReference type="ARBA" id="ARBA00023316"/>
    </source>
</evidence>
<keyword evidence="17" id="KW-1185">Reference proteome</keyword>
<evidence type="ECO:0000259" key="15">
    <source>
        <dbReference type="SMART" id="SM00936"/>
    </source>
</evidence>
<keyword evidence="10" id="KW-0573">Peptidoglycan synthesis</keyword>
<evidence type="ECO:0000256" key="9">
    <source>
        <dbReference type="ARBA" id="ARBA00022960"/>
    </source>
</evidence>
<dbReference type="SUPFAM" id="SSF56601">
    <property type="entry name" value="beta-lactamase/transpeptidase-like"/>
    <property type="match status" value="1"/>
</dbReference>
<dbReference type="SMART" id="SM00936">
    <property type="entry name" value="PBP5_C"/>
    <property type="match status" value="1"/>
</dbReference>
<dbReference type="Gene3D" id="3.40.710.10">
    <property type="entry name" value="DD-peptidase/beta-lactamase superfamily"/>
    <property type="match status" value="1"/>
</dbReference>
<evidence type="ECO:0000256" key="3">
    <source>
        <dbReference type="ARBA" id="ARBA00007164"/>
    </source>
</evidence>
<comment type="catalytic activity">
    <reaction evidence="12">
        <text>Preferential cleavage: (Ac)2-L-Lys-D-Ala-|-D-Ala. Also transpeptidation of peptidyl-alanyl moieties that are N-acyl substituents of D-alanine.</text>
        <dbReference type="EC" id="3.4.16.4"/>
    </reaction>
</comment>
<dbReference type="GO" id="GO:0009002">
    <property type="term" value="F:serine-type D-Ala-D-Ala carboxypeptidase activity"/>
    <property type="evidence" value="ECO:0007669"/>
    <property type="project" value="UniProtKB-EC"/>
</dbReference>
<protein>
    <recommendedName>
        <fullName evidence="4">serine-type D-Ala-D-Ala carboxypeptidase</fullName>
        <ecNumber evidence="4">3.4.16.4</ecNumber>
    </recommendedName>
</protein>
<keyword evidence="6" id="KW-0645">Protease</keyword>
<dbReference type="Pfam" id="PF00768">
    <property type="entry name" value="Peptidase_S11"/>
    <property type="match status" value="1"/>
</dbReference>
<dbReference type="PANTHER" id="PTHR21581">
    <property type="entry name" value="D-ALANYL-D-ALANINE CARBOXYPEPTIDASE"/>
    <property type="match status" value="1"/>
</dbReference>
<dbReference type="EC" id="3.4.16.4" evidence="4"/>
<dbReference type="InterPro" id="IPR018044">
    <property type="entry name" value="Peptidase_S11"/>
</dbReference>
<dbReference type="Pfam" id="PF07943">
    <property type="entry name" value="PBP5_C"/>
    <property type="match status" value="1"/>
</dbReference>
<feature type="domain" description="Peptidase S11 D-Ala-D-Ala carboxypeptidase A C-terminal" evidence="15">
    <location>
        <begin position="282"/>
        <end position="372"/>
    </location>
</feature>
<proteinExistence type="inferred from homology"/>
<dbReference type="RefSeq" id="WP_237445123.1">
    <property type="nucleotide sequence ID" value="NZ_CAKLPX010000003.1"/>
</dbReference>
<feature type="chain" id="PRO_5046215905" description="serine-type D-Ala-D-Ala carboxypeptidase" evidence="14">
    <location>
        <begin position="26"/>
        <end position="392"/>
    </location>
</feature>
<evidence type="ECO:0000256" key="14">
    <source>
        <dbReference type="SAM" id="SignalP"/>
    </source>
</evidence>
<dbReference type="Gene3D" id="2.60.410.10">
    <property type="entry name" value="D-Ala-D-Ala carboxypeptidase, C-terminal domain"/>
    <property type="match status" value="1"/>
</dbReference>
<evidence type="ECO:0000313" key="16">
    <source>
        <dbReference type="EMBL" id="CAH0992437.1"/>
    </source>
</evidence>
<dbReference type="InterPro" id="IPR015956">
    <property type="entry name" value="Peniciliin-bd_prot_C_sf"/>
</dbReference>
<keyword evidence="5 16" id="KW-0121">Carboxypeptidase</keyword>
<evidence type="ECO:0000256" key="5">
    <source>
        <dbReference type="ARBA" id="ARBA00022645"/>
    </source>
</evidence>
<keyword evidence="11" id="KW-0961">Cell wall biogenesis/degradation</keyword>
<dbReference type="InterPro" id="IPR012907">
    <property type="entry name" value="Peptidase_S11_C"/>
</dbReference>
<sequence length="392" mass="42761">MKLTKFFSACALVCAGALTTAAVSAAPSLIPAEPKLAAKSWVLMDADSGKIIAQHNADEPLPPASLTKMMTSYVVSYEEAQGNAHKEDMVKISKNAWASNPKFRGSSLMWIEVGKMVKLDDLHKGIIVSSGNDASVAVAEHLAGSEDGFAQVMNKHAELLGMRNTHFINAHGLPADGHYSTAYDMALLAQAIVNDFPTDYEMYAKRDFTFNGIRTPNRNKLLWRDPSVDGLKTGHTSEAGYCLVASAKRQDMRLIASVMGTRTEESRVQETQKLLSYGFRYFETEMLYQAAEPLITSKVWSGVGDSVELGLVDDLILTLARGQSNNLEAVMEVDTVIKAPFESGQELGRLIISLDGEELANKPLVALQAVEEAGFISRLWDSIVLFFVGLFS</sequence>
<evidence type="ECO:0000256" key="1">
    <source>
        <dbReference type="ARBA" id="ARBA00003217"/>
    </source>
</evidence>
<dbReference type="EMBL" id="CAKLPX010000003">
    <property type="protein sequence ID" value="CAH0992437.1"/>
    <property type="molecule type" value="Genomic_DNA"/>
</dbReference>
<evidence type="ECO:0000256" key="10">
    <source>
        <dbReference type="ARBA" id="ARBA00022984"/>
    </source>
</evidence>
<evidence type="ECO:0000256" key="8">
    <source>
        <dbReference type="ARBA" id="ARBA00022801"/>
    </source>
</evidence>
<evidence type="ECO:0000256" key="4">
    <source>
        <dbReference type="ARBA" id="ARBA00012448"/>
    </source>
</evidence>
<evidence type="ECO:0000256" key="6">
    <source>
        <dbReference type="ARBA" id="ARBA00022670"/>
    </source>
</evidence>
<organism evidence="16 17">
    <name type="scientific">Sinobacterium norvegicum</name>
    <dbReference type="NCBI Taxonomy" id="1641715"/>
    <lineage>
        <taxon>Bacteria</taxon>
        <taxon>Pseudomonadati</taxon>
        <taxon>Pseudomonadota</taxon>
        <taxon>Gammaproteobacteria</taxon>
        <taxon>Cellvibrionales</taxon>
        <taxon>Spongiibacteraceae</taxon>
        <taxon>Sinobacterium</taxon>
    </lineage>
</organism>
<evidence type="ECO:0000256" key="12">
    <source>
        <dbReference type="ARBA" id="ARBA00034000"/>
    </source>
</evidence>
<dbReference type="PANTHER" id="PTHR21581:SF6">
    <property type="entry name" value="TRAFFICKING PROTEIN PARTICLE COMPLEX SUBUNIT 12"/>
    <property type="match status" value="1"/>
</dbReference>
<evidence type="ECO:0000256" key="2">
    <source>
        <dbReference type="ARBA" id="ARBA00004752"/>
    </source>
</evidence>
<feature type="signal peptide" evidence="14">
    <location>
        <begin position="1"/>
        <end position="25"/>
    </location>
</feature>
<evidence type="ECO:0000256" key="13">
    <source>
        <dbReference type="RuleBase" id="RU004016"/>
    </source>
</evidence>
<dbReference type="SUPFAM" id="SSF69189">
    <property type="entry name" value="Penicillin-binding protein associated domain"/>
    <property type="match status" value="1"/>
</dbReference>
<evidence type="ECO:0000313" key="17">
    <source>
        <dbReference type="Proteomes" id="UP000838100"/>
    </source>
</evidence>
<comment type="similarity">
    <text evidence="3 13">Belongs to the peptidase S11 family.</text>
</comment>
<name>A0ABM9AGV7_9GAMM</name>
<keyword evidence="8 16" id="KW-0378">Hydrolase</keyword>
<accession>A0ABM9AGV7</accession>
<reference evidence="16" key="1">
    <citation type="submission" date="2021-12" db="EMBL/GenBank/DDBJ databases">
        <authorList>
            <person name="Rodrigo-Torres L."/>
            <person name="Arahal R. D."/>
            <person name="Lucena T."/>
        </authorList>
    </citation>
    <scope>NUCLEOTIDE SEQUENCE</scope>
    <source>
        <strain evidence="16">CECT 8267</strain>
    </source>
</reference>
<evidence type="ECO:0000256" key="7">
    <source>
        <dbReference type="ARBA" id="ARBA00022729"/>
    </source>
</evidence>
<gene>
    <name evidence="16" type="primary">dacA</name>
    <name evidence="16" type="ORF">SIN8267_02557</name>
</gene>
<dbReference type="PRINTS" id="PR00725">
    <property type="entry name" value="DADACBPTASE1"/>
</dbReference>